<dbReference type="EMBL" id="CACVAT010000082">
    <property type="protein sequence ID" value="CAA6805505.1"/>
    <property type="molecule type" value="Genomic_DNA"/>
</dbReference>
<accession>A0A6S6SCU0</accession>
<dbReference type="EC" id="2.1.1.72" evidence="3"/>
<dbReference type="GO" id="GO:0009307">
    <property type="term" value="P:DNA restriction-modification system"/>
    <property type="evidence" value="ECO:0007669"/>
    <property type="project" value="UniProtKB-KW"/>
</dbReference>
<dbReference type="GO" id="GO:0032259">
    <property type="term" value="P:methylation"/>
    <property type="evidence" value="ECO:0007669"/>
    <property type="project" value="UniProtKB-KW"/>
</dbReference>
<proteinExistence type="inferred from homology"/>
<sequence>MRSTELKVQLENPEAGYFLDPADFGGAESDEYKAEIAAELEVRDYYLETNTFWVPSVCLSR</sequence>
<dbReference type="AlphaFoldDB" id="A0A6S6SCU0"/>
<evidence type="ECO:0000256" key="2">
    <source>
        <dbReference type="ARBA" id="ARBA00022747"/>
    </source>
</evidence>
<keyword evidence="3" id="KW-0808">Transferase</keyword>
<dbReference type="InterPro" id="IPR038333">
    <property type="entry name" value="T1MK-like_N_sf"/>
</dbReference>
<comment type="similarity">
    <text evidence="1">Belongs to the N(4)/N(6)-methyltransferase family.</text>
</comment>
<evidence type="ECO:0000313" key="3">
    <source>
        <dbReference type="EMBL" id="CAA6805505.1"/>
    </source>
</evidence>
<dbReference type="GO" id="GO:0009007">
    <property type="term" value="F:site-specific DNA-methyltransferase (adenine-specific) activity"/>
    <property type="evidence" value="ECO:0007669"/>
    <property type="project" value="UniProtKB-EC"/>
</dbReference>
<keyword evidence="2" id="KW-0680">Restriction system</keyword>
<keyword evidence="3" id="KW-0489">Methyltransferase</keyword>
<dbReference type="Gene3D" id="1.20.1260.30">
    <property type="match status" value="1"/>
</dbReference>
<reference evidence="3" key="1">
    <citation type="submission" date="2020-01" db="EMBL/GenBank/DDBJ databases">
        <authorList>
            <person name="Meier V. D."/>
            <person name="Meier V D."/>
        </authorList>
    </citation>
    <scope>NUCLEOTIDE SEQUENCE</scope>
    <source>
        <strain evidence="3">HLG_WM_MAG_09</strain>
    </source>
</reference>
<gene>
    <name evidence="3" type="ORF">HELGO_WM30675</name>
</gene>
<evidence type="ECO:0000256" key="1">
    <source>
        <dbReference type="ARBA" id="ARBA00006594"/>
    </source>
</evidence>
<protein>
    <submittedName>
        <fullName evidence="3">Type I restriction-modification system, DNA-methyltransferase subunit M (EC)</fullName>
        <ecNumber evidence="3">2.1.1.72</ecNumber>
    </submittedName>
</protein>
<name>A0A6S6SCU0_9GAMM</name>
<organism evidence="3">
    <name type="scientific">uncultured Thiotrichaceae bacterium</name>
    <dbReference type="NCBI Taxonomy" id="298394"/>
    <lineage>
        <taxon>Bacteria</taxon>
        <taxon>Pseudomonadati</taxon>
        <taxon>Pseudomonadota</taxon>
        <taxon>Gammaproteobacteria</taxon>
        <taxon>Thiotrichales</taxon>
        <taxon>Thiotrichaceae</taxon>
        <taxon>environmental samples</taxon>
    </lineage>
</organism>